<feature type="compositionally biased region" description="Low complexity" evidence="1">
    <location>
        <begin position="201"/>
        <end position="213"/>
    </location>
</feature>
<dbReference type="STRING" id="310780.SAMN05216267_102659"/>
<organism evidence="2 3">
    <name type="scientific">Actinacidiphila rubida</name>
    <dbReference type="NCBI Taxonomy" id="310780"/>
    <lineage>
        <taxon>Bacteria</taxon>
        <taxon>Bacillati</taxon>
        <taxon>Actinomycetota</taxon>
        <taxon>Actinomycetes</taxon>
        <taxon>Kitasatosporales</taxon>
        <taxon>Streptomycetaceae</taxon>
        <taxon>Actinacidiphila</taxon>
    </lineage>
</organism>
<protein>
    <submittedName>
        <fullName evidence="2">Uncharacterized protein</fullName>
    </submittedName>
</protein>
<dbReference type="AlphaFoldDB" id="A0A1H8PNJ2"/>
<accession>A0A1H8PNJ2</accession>
<gene>
    <name evidence="2" type="ORF">SAMN05216267_102659</name>
</gene>
<evidence type="ECO:0000313" key="3">
    <source>
        <dbReference type="Proteomes" id="UP000181951"/>
    </source>
</evidence>
<evidence type="ECO:0000313" key="2">
    <source>
        <dbReference type="EMBL" id="SEO43278.1"/>
    </source>
</evidence>
<feature type="compositionally biased region" description="Low complexity" evidence="1">
    <location>
        <begin position="279"/>
        <end position="294"/>
    </location>
</feature>
<dbReference type="Proteomes" id="UP000181951">
    <property type="component" value="Unassembled WGS sequence"/>
</dbReference>
<sequence length="294" mass="30124">MARHPGCHALRAAVCGSRRGLSRSSPRPFGFRGAPGACSAVCRAVVVCRAGGTSRPKAGGPRAPAGLVQPLAVRCRVPAGGGLLAQFLAPPFSCPLSMGSGALRKRLLGNVHTGSSVLLPGGRAHFSAGSTSSPPPPADPPCVIGSRPPADGDRPEGDDPGVSPQNCASARPAERRNGARTVRGDTPGVAPDPTHEPAPPGARGTARATTTRPSDGSAQREAPRKPQGREELRDKPQRRGTPRASPGGTPLAPRWTERGRGEENPGTWNVKEGPGWVGSAAWSTSPSSRSPRPA</sequence>
<name>A0A1H8PNJ2_9ACTN</name>
<proteinExistence type="predicted"/>
<keyword evidence="3" id="KW-1185">Reference proteome</keyword>
<feature type="region of interest" description="Disordered" evidence="1">
    <location>
        <begin position="122"/>
        <end position="294"/>
    </location>
</feature>
<feature type="compositionally biased region" description="Basic and acidic residues" evidence="1">
    <location>
        <begin position="221"/>
        <end position="237"/>
    </location>
</feature>
<reference evidence="2 3" key="1">
    <citation type="submission" date="2016-10" db="EMBL/GenBank/DDBJ databases">
        <authorList>
            <person name="de Groot N.N."/>
        </authorList>
    </citation>
    <scope>NUCLEOTIDE SEQUENCE [LARGE SCALE GENOMIC DNA]</scope>
    <source>
        <strain evidence="2 3">CGMCC 4.2026</strain>
    </source>
</reference>
<evidence type="ECO:0000256" key="1">
    <source>
        <dbReference type="SAM" id="MobiDB-lite"/>
    </source>
</evidence>
<dbReference type="EMBL" id="FODD01000026">
    <property type="protein sequence ID" value="SEO43278.1"/>
    <property type="molecule type" value="Genomic_DNA"/>
</dbReference>